<dbReference type="EMBL" id="CP016020">
    <property type="protein sequence ID" value="APH05318.1"/>
    <property type="molecule type" value="Genomic_DNA"/>
</dbReference>
<protein>
    <submittedName>
        <fullName evidence="1">Uncharacterized protein</fullName>
    </submittedName>
</protein>
<sequence length="61" mass="7416">MVHIYIIKQSKVIRNIRIEFKINYSYVKSRVDFYEDCDKILNQQLMLVWNLVGITMLHIVE</sequence>
<accession>A0A1L3MSJ2</accession>
<dbReference type="STRING" id="1547283.A9C19_11455"/>
<evidence type="ECO:0000313" key="1">
    <source>
        <dbReference type="EMBL" id="APH05318.1"/>
    </source>
</evidence>
<name>A0A1L3MSJ2_9BACI</name>
<keyword evidence="2" id="KW-1185">Reference proteome</keyword>
<proteinExistence type="predicted"/>
<dbReference type="AlphaFoldDB" id="A0A1L3MSJ2"/>
<dbReference type="Proteomes" id="UP000181936">
    <property type="component" value="Chromosome"/>
</dbReference>
<evidence type="ECO:0000313" key="2">
    <source>
        <dbReference type="Proteomes" id="UP000181936"/>
    </source>
</evidence>
<dbReference type="KEGG" id="bwh:A9C19_11455"/>
<gene>
    <name evidence="1" type="ORF">A9C19_11455</name>
</gene>
<organism evidence="1 2">
    <name type="scientific">Bacillus weihaiensis</name>
    <dbReference type="NCBI Taxonomy" id="1547283"/>
    <lineage>
        <taxon>Bacteria</taxon>
        <taxon>Bacillati</taxon>
        <taxon>Bacillota</taxon>
        <taxon>Bacilli</taxon>
        <taxon>Bacillales</taxon>
        <taxon>Bacillaceae</taxon>
        <taxon>Bacillus</taxon>
    </lineage>
</organism>
<reference evidence="1 2" key="1">
    <citation type="journal article" date="2016" name="Sci. Rep.">
        <title>Complete genome sequence and transcriptomic analysis of a novel marine strain Bacillus weihaiensis reveals the mechanism of brown algae degradation.</title>
        <authorList>
            <person name="Zhu Y."/>
            <person name="Chen P."/>
            <person name="Bao Y."/>
            <person name="Men Y."/>
            <person name="Zeng Y."/>
            <person name="Yang J."/>
            <person name="Sun J."/>
            <person name="Sun Y."/>
        </authorList>
    </citation>
    <scope>NUCLEOTIDE SEQUENCE [LARGE SCALE GENOMIC DNA]</scope>
    <source>
        <strain evidence="1 2">Alg07</strain>
    </source>
</reference>